<dbReference type="EMBL" id="DXBR01000068">
    <property type="protein sequence ID" value="HIZ39785.1"/>
    <property type="molecule type" value="Genomic_DNA"/>
</dbReference>
<feature type="transmembrane region" description="Helical" evidence="1">
    <location>
        <begin position="257"/>
        <end position="285"/>
    </location>
</feature>
<protein>
    <recommendedName>
        <fullName evidence="4">ABC transporter permease</fullName>
    </recommendedName>
</protein>
<dbReference type="AlphaFoldDB" id="A0A9D2J7B8"/>
<comment type="caution">
    <text evidence="2">The sequence shown here is derived from an EMBL/GenBank/DDBJ whole genome shotgun (WGS) entry which is preliminary data.</text>
</comment>
<sequence>MINPFLKTEWLREGRNIRLPLMIIFYIAIMAFIMILFMVFNEESFQQGYYYDTTTYQYQFLIISTFQIITVLLLTPFTVSRLFIVDKEKNMLEQFEMVPGVSFQYVTAKIILVLAVHVLLFISGLPVSALSCIYTGISGVKLLRLGAMIFLYAFWSGAISIFFYTVCSKSVWAFASTFFVQLMFGIGTLMLTEVFRNGSLMMSDTGRIAPEIVAVCLILLAFNPLSSYMGFYGSITGDIGIFGTFCSHLGIDTSDKWFILLFYKVSSLACVLVGVLFLSLSVWYMDKRRRT</sequence>
<organism evidence="2 3">
    <name type="scientific">Candidatus Anaerobutyricum stercoris</name>
    <dbReference type="NCBI Taxonomy" id="2838457"/>
    <lineage>
        <taxon>Bacteria</taxon>
        <taxon>Bacillati</taxon>
        <taxon>Bacillota</taxon>
        <taxon>Clostridia</taxon>
        <taxon>Lachnospirales</taxon>
        <taxon>Lachnospiraceae</taxon>
        <taxon>Anaerobutyricum</taxon>
    </lineage>
</organism>
<feature type="transmembrane region" description="Helical" evidence="1">
    <location>
        <begin position="21"/>
        <end position="40"/>
    </location>
</feature>
<feature type="transmembrane region" description="Helical" evidence="1">
    <location>
        <begin position="207"/>
        <end position="225"/>
    </location>
</feature>
<proteinExistence type="predicted"/>
<reference evidence="2" key="1">
    <citation type="journal article" date="2021" name="PeerJ">
        <title>Extensive microbial diversity within the chicken gut microbiome revealed by metagenomics and culture.</title>
        <authorList>
            <person name="Gilroy R."/>
            <person name="Ravi A."/>
            <person name="Getino M."/>
            <person name="Pursley I."/>
            <person name="Horton D.L."/>
            <person name="Alikhan N.F."/>
            <person name="Baker D."/>
            <person name="Gharbi K."/>
            <person name="Hall N."/>
            <person name="Watson M."/>
            <person name="Adriaenssens E.M."/>
            <person name="Foster-Nyarko E."/>
            <person name="Jarju S."/>
            <person name="Secka A."/>
            <person name="Antonio M."/>
            <person name="Oren A."/>
            <person name="Chaudhuri R.R."/>
            <person name="La Ragione R."/>
            <person name="Hildebrand F."/>
            <person name="Pallen M.J."/>
        </authorList>
    </citation>
    <scope>NUCLEOTIDE SEQUENCE</scope>
    <source>
        <strain evidence="2">CHK179-28034</strain>
    </source>
</reference>
<name>A0A9D2J7B8_9FIRM</name>
<keyword evidence="1" id="KW-0812">Transmembrane</keyword>
<accession>A0A9D2J7B8</accession>
<evidence type="ECO:0000256" key="1">
    <source>
        <dbReference type="SAM" id="Phobius"/>
    </source>
</evidence>
<feature type="transmembrane region" description="Helical" evidence="1">
    <location>
        <begin position="60"/>
        <end position="84"/>
    </location>
</feature>
<evidence type="ECO:0000313" key="2">
    <source>
        <dbReference type="EMBL" id="HIZ39785.1"/>
    </source>
</evidence>
<keyword evidence="1" id="KW-0472">Membrane</keyword>
<feature type="transmembrane region" description="Helical" evidence="1">
    <location>
        <begin position="145"/>
        <end position="164"/>
    </location>
</feature>
<feature type="transmembrane region" description="Helical" evidence="1">
    <location>
        <begin position="232"/>
        <end position="251"/>
    </location>
</feature>
<evidence type="ECO:0000313" key="3">
    <source>
        <dbReference type="Proteomes" id="UP000824049"/>
    </source>
</evidence>
<dbReference type="Proteomes" id="UP000824049">
    <property type="component" value="Unassembled WGS sequence"/>
</dbReference>
<gene>
    <name evidence="2" type="ORF">H9968_07650</name>
</gene>
<feature type="transmembrane region" description="Helical" evidence="1">
    <location>
        <begin position="171"/>
        <end position="195"/>
    </location>
</feature>
<keyword evidence="1" id="KW-1133">Transmembrane helix</keyword>
<feature type="transmembrane region" description="Helical" evidence="1">
    <location>
        <begin position="105"/>
        <end position="125"/>
    </location>
</feature>
<reference evidence="2" key="2">
    <citation type="submission" date="2021-04" db="EMBL/GenBank/DDBJ databases">
        <authorList>
            <person name="Gilroy R."/>
        </authorList>
    </citation>
    <scope>NUCLEOTIDE SEQUENCE</scope>
    <source>
        <strain evidence="2">CHK179-28034</strain>
    </source>
</reference>
<evidence type="ECO:0008006" key="4">
    <source>
        <dbReference type="Google" id="ProtNLM"/>
    </source>
</evidence>